<evidence type="ECO:0008006" key="8">
    <source>
        <dbReference type="Google" id="ProtNLM"/>
    </source>
</evidence>
<sequence>MLHPLHTIFAGLSDQKVVFITNNHTNYLSVRCFSFDDDGIVKHLNAMGSFNITVKIKKFFPTSTMYNCSTIMGTFIAFKSDYECVSHSAPCEWRFDENFTYRYSPTDEEWVVHEYNPNYESLTRGGVIKGYYVN</sequence>
<evidence type="ECO:0000256" key="2">
    <source>
        <dbReference type="ARBA" id="ARBA00005581"/>
    </source>
</evidence>
<name>A0ABS8TDA9_DATST</name>
<keyword evidence="3" id="KW-0713">Self-incompatibility</keyword>
<proteinExistence type="inferred from homology"/>
<evidence type="ECO:0000313" key="7">
    <source>
        <dbReference type="Proteomes" id="UP000823775"/>
    </source>
</evidence>
<comment type="similarity">
    <text evidence="2">Belongs to the plant self-incompatibility (S1) protein family.</text>
</comment>
<dbReference type="EMBL" id="JACEIK010001410">
    <property type="protein sequence ID" value="MCD7469148.1"/>
    <property type="molecule type" value="Genomic_DNA"/>
</dbReference>
<keyword evidence="5" id="KW-0732">Signal</keyword>
<accession>A0ABS8TDA9</accession>
<comment type="caution">
    <text evidence="6">The sequence shown here is derived from an EMBL/GenBank/DDBJ whole genome shotgun (WGS) entry which is preliminary data.</text>
</comment>
<evidence type="ECO:0000256" key="5">
    <source>
        <dbReference type="ARBA" id="ARBA00022729"/>
    </source>
</evidence>
<dbReference type="Pfam" id="PF05938">
    <property type="entry name" value="Self-incomp_S1"/>
    <property type="match status" value="1"/>
</dbReference>
<organism evidence="6 7">
    <name type="scientific">Datura stramonium</name>
    <name type="common">Jimsonweed</name>
    <name type="synonym">Common thornapple</name>
    <dbReference type="NCBI Taxonomy" id="4076"/>
    <lineage>
        <taxon>Eukaryota</taxon>
        <taxon>Viridiplantae</taxon>
        <taxon>Streptophyta</taxon>
        <taxon>Embryophyta</taxon>
        <taxon>Tracheophyta</taxon>
        <taxon>Spermatophyta</taxon>
        <taxon>Magnoliopsida</taxon>
        <taxon>eudicotyledons</taxon>
        <taxon>Gunneridae</taxon>
        <taxon>Pentapetalae</taxon>
        <taxon>asterids</taxon>
        <taxon>lamiids</taxon>
        <taxon>Solanales</taxon>
        <taxon>Solanaceae</taxon>
        <taxon>Solanoideae</taxon>
        <taxon>Datureae</taxon>
        <taxon>Datura</taxon>
    </lineage>
</organism>
<keyword evidence="7" id="KW-1185">Reference proteome</keyword>
<evidence type="ECO:0000256" key="4">
    <source>
        <dbReference type="ARBA" id="ARBA00022525"/>
    </source>
</evidence>
<reference evidence="6 7" key="1">
    <citation type="journal article" date="2021" name="BMC Genomics">
        <title>Datura genome reveals duplications of psychoactive alkaloid biosynthetic genes and high mutation rate following tissue culture.</title>
        <authorList>
            <person name="Rajewski A."/>
            <person name="Carter-House D."/>
            <person name="Stajich J."/>
            <person name="Litt A."/>
        </authorList>
    </citation>
    <scope>NUCLEOTIDE SEQUENCE [LARGE SCALE GENOMIC DNA]</scope>
    <source>
        <strain evidence="6">AR-01</strain>
    </source>
</reference>
<protein>
    <recommendedName>
        <fullName evidence="8">S-protein homolog</fullName>
    </recommendedName>
</protein>
<dbReference type="InterPro" id="IPR010264">
    <property type="entry name" value="Self-incomp_S1"/>
</dbReference>
<gene>
    <name evidence="6" type="ORF">HAX54_007985</name>
</gene>
<evidence type="ECO:0000313" key="6">
    <source>
        <dbReference type="EMBL" id="MCD7469148.1"/>
    </source>
</evidence>
<evidence type="ECO:0000256" key="3">
    <source>
        <dbReference type="ARBA" id="ARBA00022471"/>
    </source>
</evidence>
<dbReference type="Proteomes" id="UP000823775">
    <property type="component" value="Unassembled WGS sequence"/>
</dbReference>
<keyword evidence="4" id="KW-0964">Secreted</keyword>
<comment type="subcellular location">
    <subcellularLocation>
        <location evidence="1">Secreted</location>
    </subcellularLocation>
</comment>
<evidence type="ECO:0000256" key="1">
    <source>
        <dbReference type="ARBA" id="ARBA00004613"/>
    </source>
</evidence>